<evidence type="ECO:0000313" key="3">
    <source>
        <dbReference type="Proteomes" id="UP001597214"/>
    </source>
</evidence>
<dbReference type="Proteomes" id="UP001597214">
    <property type="component" value="Unassembled WGS sequence"/>
</dbReference>
<name>A0ABW4LXI7_9BACI</name>
<dbReference type="EMBL" id="JBHUEM010000054">
    <property type="protein sequence ID" value="MFD1739268.1"/>
    <property type="molecule type" value="Genomic_DNA"/>
</dbReference>
<dbReference type="RefSeq" id="WP_377930498.1">
    <property type="nucleotide sequence ID" value="NZ_JBHUEM010000054.1"/>
</dbReference>
<comment type="caution">
    <text evidence="2">The sequence shown here is derived from an EMBL/GenBank/DDBJ whole genome shotgun (WGS) entry which is preliminary data.</text>
</comment>
<dbReference type="InterPro" id="IPR050229">
    <property type="entry name" value="GlpE_sulfurtransferase"/>
</dbReference>
<gene>
    <name evidence="2" type="ORF">ACFSCX_22565</name>
</gene>
<dbReference type="SMART" id="SM00450">
    <property type="entry name" value="RHOD"/>
    <property type="match status" value="1"/>
</dbReference>
<organism evidence="2 3">
    <name type="scientific">Bacillus salitolerans</name>
    <dbReference type="NCBI Taxonomy" id="1437434"/>
    <lineage>
        <taxon>Bacteria</taxon>
        <taxon>Bacillati</taxon>
        <taxon>Bacillota</taxon>
        <taxon>Bacilli</taxon>
        <taxon>Bacillales</taxon>
        <taxon>Bacillaceae</taxon>
        <taxon>Bacillus</taxon>
    </lineage>
</organism>
<evidence type="ECO:0000259" key="1">
    <source>
        <dbReference type="PROSITE" id="PS50206"/>
    </source>
</evidence>
<protein>
    <submittedName>
        <fullName evidence="2">Rhodanese-like domain-containing protein</fullName>
    </submittedName>
</protein>
<dbReference type="SUPFAM" id="SSF52821">
    <property type="entry name" value="Rhodanese/Cell cycle control phosphatase"/>
    <property type="match status" value="1"/>
</dbReference>
<dbReference type="CDD" id="cd00158">
    <property type="entry name" value="RHOD"/>
    <property type="match status" value="1"/>
</dbReference>
<dbReference type="InterPro" id="IPR001763">
    <property type="entry name" value="Rhodanese-like_dom"/>
</dbReference>
<dbReference type="PANTHER" id="PTHR43031:SF17">
    <property type="entry name" value="SULFURTRANSFERASE YTWF-RELATED"/>
    <property type="match status" value="1"/>
</dbReference>
<dbReference type="Pfam" id="PF00581">
    <property type="entry name" value="Rhodanese"/>
    <property type="match status" value="1"/>
</dbReference>
<reference evidence="3" key="1">
    <citation type="journal article" date="2019" name="Int. J. Syst. Evol. Microbiol.">
        <title>The Global Catalogue of Microorganisms (GCM) 10K type strain sequencing project: providing services to taxonomists for standard genome sequencing and annotation.</title>
        <authorList>
            <consortium name="The Broad Institute Genomics Platform"/>
            <consortium name="The Broad Institute Genome Sequencing Center for Infectious Disease"/>
            <person name="Wu L."/>
            <person name="Ma J."/>
        </authorList>
    </citation>
    <scope>NUCLEOTIDE SEQUENCE [LARGE SCALE GENOMIC DNA]</scope>
    <source>
        <strain evidence="3">CCUG 49339</strain>
    </source>
</reference>
<dbReference type="PROSITE" id="PS50206">
    <property type="entry name" value="RHODANESE_3"/>
    <property type="match status" value="1"/>
</dbReference>
<accession>A0ABW4LXI7</accession>
<proteinExistence type="predicted"/>
<dbReference type="InterPro" id="IPR036873">
    <property type="entry name" value="Rhodanese-like_dom_sf"/>
</dbReference>
<sequence>MEQEIKIITPSELNERIEKGEKLELIDVREHEEVANGMVPGAKHMPMGEIPIRMEELDKGKEYIFICRSGRRSENVCHYLQDQGFKCVNMVGGMLEWDGEVEF</sequence>
<evidence type="ECO:0000313" key="2">
    <source>
        <dbReference type="EMBL" id="MFD1739268.1"/>
    </source>
</evidence>
<feature type="domain" description="Rhodanese" evidence="1">
    <location>
        <begin position="19"/>
        <end position="102"/>
    </location>
</feature>
<keyword evidence="3" id="KW-1185">Reference proteome</keyword>
<dbReference type="PANTHER" id="PTHR43031">
    <property type="entry name" value="FAD-DEPENDENT OXIDOREDUCTASE"/>
    <property type="match status" value="1"/>
</dbReference>
<dbReference type="Gene3D" id="3.40.250.10">
    <property type="entry name" value="Rhodanese-like domain"/>
    <property type="match status" value="1"/>
</dbReference>